<reference evidence="2 3" key="1">
    <citation type="journal article" date="2018" name="Biotechnol. Adv.">
        <title>Improved genomic resources and new bioinformatic workflow for the carcinogenic parasite Clonorchis sinensis: Biotechnological implications.</title>
        <authorList>
            <person name="Wang D."/>
            <person name="Korhonen P.K."/>
            <person name="Gasser R.B."/>
            <person name="Young N.D."/>
        </authorList>
    </citation>
    <scope>NUCLEOTIDE SEQUENCE [LARGE SCALE GENOMIC DNA]</scope>
    <source>
        <strain evidence="2">Cs-k2</strain>
    </source>
</reference>
<sequence length="446" mass="50107">MSPKMDETVRELLKCFQQPCEYRNTLSVSSYHVTRRKHEDWGTVRLPKPRQGKLRCGGRDRTNDLPVGKFATRIEIVKLYYSLGESATAALRGYKTKHGLIEDPPTVSTITRLITKFESIGSVLAFPGKGRNSLSDERAPVVQNAVEQLQSQSTMASSSITQVSQLTDIPRTSVHRSSGGLIDCLSVRRVLQLDCKRCITNRGDIVSAGLSGSLTHSPTQSRTDDVTSIGDATFAIQLQDSANRQTINQPTRATYIPQRCREFQETISNGLHEAYELISMAHFSFVSLKFLWRQSVYLCFREINSFAYQFGFCERLTWNPAESPVCDVFRQLNVLHQAASCSSCYDIPDIAIHVAENSSTAHDRFRPSWGSSGRRSPRVSINLMFYLNPNCTVFEKYTHLHINLVFARDSPGTQLNLPFAMFSGVCFTLSFCHTVSLFHMMSVGIE</sequence>
<dbReference type="Pfam" id="PF16087">
    <property type="entry name" value="DUF4817"/>
    <property type="match status" value="1"/>
</dbReference>
<dbReference type="InParanoid" id="A0A3R7G8J9"/>
<name>A0A3R7G8J9_CLOSI</name>
<dbReference type="Proteomes" id="UP000286415">
    <property type="component" value="Unassembled WGS sequence"/>
</dbReference>
<reference evidence="2 3" key="2">
    <citation type="journal article" date="2021" name="Genomics">
        <title>High-quality reference genome for Clonorchis sinensis.</title>
        <authorList>
            <person name="Young N.D."/>
            <person name="Stroehlein A.J."/>
            <person name="Kinkar L."/>
            <person name="Wang T."/>
            <person name="Sohn W.M."/>
            <person name="Chang B.C.H."/>
            <person name="Kaur P."/>
            <person name="Weisz D."/>
            <person name="Dudchenko O."/>
            <person name="Aiden E.L."/>
            <person name="Korhonen P.K."/>
            <person name="Gasser R.B."/>
        </authorList>
    </citation>
    <scope>NUCLEOTIDE SEQUENCE [LARGE SCALE GENOMIC DNA]</scope>
    <source>
        <strain evidence="2">Cs-k2</strain>
    </source>
</reference>
<dbReference type="EMBL" id="NIRI02000042">
    <property type="protein sequence ID" value="KAG5450099.1"/>
    <property type="molecule type" value="Genomic_DNA"/>
</dbReference>
<dbReference type="InterPro" id="IPR032135">
    <property type="entry name" value="DUF4817"/>
</dbReference>
<evidence type="ECO:0000313" key="2">
    <source>
        <dbReference type="EMBL" id="KAG5450099.1"/>
    </source>
</evidence>
<proteinExistence type="predicted"/>
<feature type="domain" description="DUF4817" evidence="1">
    <location>
        <begin position="70"/>
        <end position="123"/>
    </location>
</feature>
<protein>
    <recommendedName>
        <fullName evidence="1">DUF4817 domain-containing protein</fullName>
    </recommendedName>
</protein>
<comment type="caution">
    <text evidence="2">The sequence shown here is derived from an EMBL/GenBank/DDBJ whole genome shotgun (WGS) entry which is preliminary data.</text>
</comment>
<evidence type="ECO:0000259" key="1">
    <source>
        <dbReference type="Pfam" id="PF16087"/>
    </source>
</evidence>
<organism evidence="2 3">
    <name type="scientific">Clonorchis sinensis</name>
    <name type="common">Chinese liver fluke</name>
    <dbReference type="NCBI Taxonomy" id="79923"/>
    <lineage>
        <taxon>Eukaryota</taxon>
        <taxon>Metazoa</taxon>
        <taxon>Spiralia</taxon>
        <taxon>Lophotrochozoa</taxon>
        <taxon>Platyhelminthes</taxon>
        <taxon>Trematoda</taxon>
        <taxon>Digenea</taxon>
        <taxon>Opisthorchiida</taxon>
        <taxon>Opisthorchiata</taxon>
        <taxon>Opisthorchiidae</taxon>
        <taxon>Clonorchis</taxon>
    </lineage>
</organism>
<keyword evidence="3" id="KW-1185">Reference proteome</keyword>
<dbReference type="AlphaFoldDB" id="A0A3R7G8J9"/>
<gene>
    <name evidence="2" type="ORF">CSKR_102232</name>
</gene>
<dbReference type="OrthoDB" id="7994596at2759"/>
<accession>A0A3R7G8J9</accession>
<evidence type="ECO:0000313" key="3">
    <source>
        <dbReference type="Proteomes" id="UP000286415"/>
    </source>
</evidence>